<name>A0AAV4WUL7_CAEEX</name>
<comment type="caution">
    <text evidence="1">The sequence shown here is derived from an EMBL/GenBank/DDBJ whole genome shotgun (WGS) entry which is preliminary data.</text>
</comment>
<keyword evidence="2" id="KW-1185">Reference proteome</keyword>
<proteinExistence type="predicted"/>
<sequence>MNQDGIDFSRTSKESGIIRKALERKTYRYILKDFRYFPDVAKIQNLTALRYLDSNILSKRGEVVTEVLSTLPSRSLMRRTVMADTILFCSKVNLYKYLNFQICSRYGSIVYEGLVHMFIFGFYITGL</sequence>
<reference evidence="1 2" key="1">
    <citation type="submission" date="2021-06" db="EMBL/GenBank/DDBJ databases">
        <title>Caerostris extrusa draft genome.</title>
        <authorList>
            <person name="Kono N."/>
            <person name="Arakawa K."/>
        </authorList>
    </citation>
    <scope>NUCLEOTIDE SEQUENCE [LARGE SCALE GENOMIC DNA]</scope>
</reference>
<dbReference type="Proteomes" id="UP001054945">
    <property type="component" value="Unassembled WGS sequence"/>
</dbReference>
<dbReference type="AlphaFoldDB" id="A0AAV4WUL7"/>
<protein>
    <submittedName>
        <fullName evidence="1">Uncharacterized protein</fullName>
    </submittedName>
</protein>
<accession>A0AAV4WUL7</accession>
<organism evidence="1 2">
    <name type="scientific">Caerostris extrusa</name>
    <name type="common">Bark spider</name>
    <name type="synonym">Caerostris bankana</name>
    <dbReference type="NCBI Taxonomy" id="172846"/>
    <lineage>
        <taxon>Eukaryota</taxon>
        <taxon>Metazoa</taxon>
        <taxon>Ecdysozoa</taxon>
        <taxon>Arthropoda</taxon>
        <taxon>Chelicerata</taxon>
        <taxon>Arachnida</taxon>
        <taxon>Araneae</taxon>
        <taxon>Araneomorphae</taxon>
        <taxon>Entelegynae</taxon>
        <taxon>Araneoidea</taxon>
        <taxon>Araneidae</taxon>
        <taxon>Caerostris</taxon>
    </lineage>
</organism>
<gene>
    <name evidence="1" type="ORF">CEXT_165461</name>
</gene>
<evidence type="ECO:0000313" key="1">
    <source>
        <dbReference type="EMBL" id="GIY85339.1"/>
    </source>
</evidence>
<dbReference type="EMBL" id="BPLR01016647">
    <property type="protein sequence ID" value="GIY85339.1"/>
    <property type="molecule type" value="Genomic_DNA"/>
</dbReference>
<evidence type="ECO:0000313" key="2">
    <source>
        <dbReference type="Proteomes" id="UP001054945"/>
    </source>
</evidence>